<dbReference type="AlphaFoldDB" id="A0A926EKU8"/>
<protein>
    <submittedName>
        <fullName evidence="4">Nitroreductase family protein</fullName>
    </submittedName>
</protein>
<accession>A0A926EKU8</accession>
<gene>
    <name evidence="4" type="ORF">H8705_01320</name>
</gene>
<sequence>MDLFELMKYRRSIRKYEDRQIERGDLEKIVEAGLYAPNAGGGQRAVVRAIYNKELCEKIGKLNVARFDRKNLSGSYVSSEQPSIIDDPTIQSGFYGAPTVCVIFGPKHFLYSTPDAFCCAENMVLAAAQLGLSSCIVARGEETFDNEIGAAYLKEWEIHENYVARCFVLLGYCEGEYPQGKPRKENRSLIVE</sequence>
<keyword evidence="2" id="KW-0560">Oxidoreductase</keyword>
<dbReference type="PANTHER" id="PTHR43673:SF10">
    <property type="entry name" value="NADH DEHYDROGENASE_NAD(P)H NITROREDUCTASE XCC3605-RELATED"/>
    <property type="match status" value="1"/>
</dbReference>
<keyword evidence="5" id="KW-1185">Reference proteome</keyword>
<comment type="caution">
    <text evidence="4">The sequence shown here is derived from an EMBL/GenBank/DDBJ whole genome shotgun (WGS) entry which is preliminary data.</text>
</comment>
<organism evidence="4 5">
    <name type="scientific">Youxingia wuxianensis</name>
    <dbReference type="NCBI Taxonomy" id="2763678"/>
    <lineage>
        <taxon>Bacteria</taxon>
        <taxon>Bacillati</taxon>
        <taxon>Bacillota</taxon>
        <taxon>Clostridia</taxon>
        <taxon>Eubacteriales</taxon>
        <taxon>Oscillospiraceae</taxon>
        <taxon>Youxingia</taxon>
    </lineage>
</organism>
<dbReference type="EMBL" id="JACRTD010000001">
    <property type="protein sequence ID" value="MBC8584225.1"/>
    <property type="molecule type" value="Genomic_DNA"/>
</dbReference>
<dbReference type="PANTHER" id="PTHR43673">
    <property type="entry name" value="NAD(P)H NITROREDUCTASE YDGI-RELATED"/>
    <property type="match status" value="1"/>
</dbReference>
<evidence type="ECO:0000313" key="4">
    <source>
        <dbReference type="EMBL" id="MBC8584225.1"/>
    </source>
</evidence>
<dbReference type="Pfam" id="PF00881">
    <property type="entry name" value="Nitroreductase"/>
    <property type="match status" value="1"/>
</dbReference>
<dbReference type="InterPro" id="IPR000415">
    <property type="entry name" value="Nitroreductase-like"/>
</dbReference>
<name>A0A926EKU8_9FIRM</name>
<evidence type="ECO:0000259" key="3">
    <source>
        <dbReference type="Pfam" id="PF00881"/>
    </source>
</evidence>
<feature type="domain" description="Nitroreductase" evidence="3">
    <location>
        <begin position="8"/>
        <end position="172"/>
    </location>
</feature>
<evidence type="ECO:0000256" key="1">
    <source>
        <dbReference type="ARBA" id="ARBA00007118"/>
    </source>
</evidence>
<dbReference type="Gene3D" id="3.40.109.10">
    <property type="entry name" value="NADH Oxidase"/>
    <property type="match status" value="1"/>
</dbReference>
<comment type="similarity">
    <text evidence="1">Belongs to the nitroreductase family.</text>
</comment>
<dbReference type="GO" id="GO:0016491">
    <property type="term" value="F:oxidoreductase activity"/>
    <property type="evidence" value="ECO:0007669"/>
    <property type="project" value="UniProtKB-KW"/>
</dbReference>
<evidence type="ECO:0000313" key="5">
    <source>
        <dbReference type="Proteomes" id="UP000623678"/>
    </source>
</evidence>
<evidence type="ECO:0000256" key="2">
    <source>
        <dbReference type="ARBA" id="ARBA00023002"/>
    </source>
</evidence>
<reference evidence="4" key="1">
    <citation type="submission" date="2020-08" db="EMBL/GenBank/DDBJ databases">
        <title>Genome public.</title>
        <authorList>
            <person name="Liu C."/>
            <person name="Sun Q."/>
        </authorList>
    </citation>
    <scope>NUCLEOTIDE SEQUENCE</scope>
    <source>
        <strain evidence="4">NSJ-64</strain>
    </source>
</reference>
<dbReference type="Proteomes" id="UP000623678">
    <property type="component" value="Unassembled WGS sequence"/>
</dbReference>
<dbReference type="RefSeq" id="WP_262394074.1">
    <property type="nucleotide sequence ID" value="NZ_JACRTD010000001.1"/>
</dbReference>
<proteinExistence type="inferred from homology"/>
<dbReference type="InterPro" id="IPR029479">
    <property type="entry name" value="Nitroreductase"/>
</dbReference>
<dbReference type="SUPFAM" id="SSF55469">
    <property type="entry name" value="FMN-dependent nitroreductase-like"/>
    <property type="match status" value="1"/>
</dbReference>